<evidence type="ECO:0000256" key="3">
    <source>
        <dbReference type="ARBA" id="ARBA00022989"/>
    </source>
</evidence>
<feature type="domain" description="ABC transmembrane type-1" evidence="7">
    <location>
        <begin position="90"/>
        <end position="302"/>
    </location>
</feature>
<proteinExistence type="inferred from homology"/>
<keyword evidence="2 5" id="KW-0812">Transmembrane</keyword>
<comment type="subcellular location">
    <subcellularLocation>
        <location evidence="1 5">Cell membrane</location>
        <topology evidence="1 5">Multi-pass membrane protein</topology>
    </subcellularLocation>
</comment>
<dbReference type="SUPFAM" id="SSF161098">
    <property type="entry name" value="MetI-like"/>
    <property type="match status" value="1"/>
</dbReference>
<feature type="transmembrane region" description="Helical" evidence="5">
    <location>
        <begin position="282"/>
        <end position="305"/>
    </location>
</feature>
<evidence type="ECO:0000256" key="2">
    <source>
        <dbReference type="ARBA" id="ARBA00022692"/>
    </source>
</evidence>
<comment type="similarity">
    <text evidence="6">Belongs to the binding-protein-dependent transport system permease family. CysTW subfamily.</text>
</comment>
<feature type="transmembrane region" description="Helical" evidence="5">
    <location>
        <begin position="96"/>
        <end position="119"/>
    </location>
</feature>
<dbReference type="EMBL" id="CP036272">
    <property type="protein sequence ID" value="QDT60331.1"/>
    <property type="molecule type" value="Genomic_DNA"/>
</dbReference>
<feature type="transmembrane region" description="Helical" evidence="5">
    <location>
        <begin position="20"/>
        <end position="48"/>
    </location>
</feature>
<dbReference type="Pfam" id="PF00528">
    <property type="entry name" value="BPD_transp_1"/>
    <property type="match status" value="1"/>
</dbReference>
<keyword evidence="6" id="KW-0592">Phosphate transport</keyword>
<dbReference type="GO" id="GO:0005315">
    <property type="term" value="F:phosphate transmembrane transporter activity"/>
    <property type="evidence" value="ECO:0007669"/>
    <property type="project" value="InterPro"/>
</dbReference>
<keyword evidence="3 5" id="KW-1133">Transmembrane helix</keyword>
<feature type="transmembrane region" description="Helical" evidence="5">
    <location>
        <begin position="214"/>
        <end position="231"/>
    </location>
</feature>
<sequence length="314" mass="33755">MSLPKALQRRAMRSTDIGVLIEKAVVISLAVAGAISIMITIGILYMLISQSYGFFSNEHVTLKGFFTDSKWTPLQASSLEKTQFGIMPLLSGTLRVTVIAMLVSLPLGLVTAIYLSEFASHRVRSWLKPTLEIIAGIPTVVLGYFAILLISPGLQFLSDGFATFNAASAGIAVGILCLPMVCSLSEDAMRAVPRSLREGAYGLGCTPFETSIKVVVPAALSGIISAFLLAFSRAVGETMVVALAAGTAPTLNANPADQAQTMTGFIVEMIKSENEYGTPRYFSLYGVAVTLFVITFVMTLIGQLIRRRFKESYQ</sequence>
<dbReference type="InterPro" id="IPR035906">
    <property type="entry name" value="MetI-like_sf"/>
</dbReference>
<keyword evidence="4 5" id="KW-0472">Membrane</keyword>
<dbReference type="NCBIfam" id="TIGR02138">
    <property type="entry name" value="phosphate_pstC"/>
    <property type="match status" value="1"/>
</dbReference>
<dbReference type="InterPro" id="IPR011864">
    <property type="entry name" value="Phosphate_PstC"/>
</dbReference>
<dbReference type="GO" id="GO:0005886">
    <property type="term" value="C:plasma membrane"/>
    <property type="evidence" value="ECO:0007669"/>
    <property type="project" value="UniProtKB-SubCell"/>
</dbReference>
<keyword evidence="6" id="KW-1003">Cell membrane</keyword>
<dbReference type="Proteomes" id="UP000315003">
    <property type="component" value="Chromosome"/>
</dbReference>
<dbReference type="GO" id="GO:0006817">
    <property type="term" value="P:phosphate ion transport"/>
    <property type="evidence" value="ECO:0007669"/>
    <property type="project" value="UniProtKB-KW"/>
</dbReference>
<gene>
    <name evidence="8" type="primary">pstC</name>
    <name evidence="8" type="ORF">SV7mr_28510</name>
</gene>
<evidence type="ECO:0000256" key="6">
    <source>
        <dbReference type="RuleBase" id="RU363054"/>
    </source>
</evidence>
<evidence type="ECO:0000313" key="9">
    <source>
        <dbReference type="Proteomes" id="UP000315003"/>
    </source>
</evidence>
<dbReference type="PANTHER" id="PTHR42727:SF1">
    <property type="entry name" value="PHOSPHATE TRANSPORT SYSTEM PERMEASE"/>
    <property type="match status" value="1"/>
</dbReference>
<evidence type="ECO:0000256" key="4">
    <source>
        <dbReference type="ARBA" id="ARBA00023136"/>
    </source>
</evidence>
<reference evidence="8 9" key="1">
    <citation type="submission" date="2019-02" db="EMBL/GenBank/DDBJ databases">
        <title>Deep-cultivation of Planctomycetes and their phenomic and genomic characterization uncovers novel biology.</title>
        <authorList>
            <person name="Wiegand S."/>
            <person name="Jogler M."/>
            <person name="Boedeker C."/>
            <person name="Pinto D."/>
            <person name="Vollmers J."/>
            <person name="Rivas-Marin E."/>
            <person name="Kohn T."/>
            <person name="Peeters S.H."/>
            <person name="Heuer A."/>
            <person name="Rast P."/>
            <person name="Oberbeckmann S."/>
            <person name="Bunk B."/>
            <person name="Jeske O."/>
            <person name="Meyerdierks A."/>
            <person name="Storesund J.E."/>
            <person name="Kallscheuer N."/>
            <person name="Luecker S."/>
            <person name="Lage O.M."/>
            <person name="Pohl T."/>
            <person name="Merkel B.J."/>
            <person name="Hornburger P."/>
            <person name="Mueller R.-W."/>
            <person name="Bruemmer F."/>
            <person name="Labrenz M."/>
            <person name="Spormann A.M."/>
            <person name="Op den Camp H."/>
            <person name="Overmann J."/>
            <person name="Amann R."/>
            <person name="Jetten M.S.M."/>
            <person name="Mascher T."/>
            <person name="Medema M.H."/>
            <person name="Devos D.P."/>
            <person name="Kaster A.-K."/>
            <person name="Ovreas L."/>
            <person name="Rohde M."/>
            <person name="Galperin M.Y."/>
            <person name="Jogler C."/>
        </authorList>
    </citation>
    <scope>NUCLEOTIDE SEQUENCE [LARGE SCALE GENOMIC DNA]</scope>
    <source>
        <strain evidence="8 9">SV_7m_r</strain>
    </source>
</reference>
<dbReference type="RefSeq" id="WP_145272879.1">
    <property type="nucleotide sequence ID" value="NZ_CP036272.1"/>
</dbReference>
<comment type="function">
    <text evidence="6">Part of the binding-protein-dependent transport system for phosphate; probably responsible for the translocation of the substrate across the membrane.</text>
</comment>
<dbReference type="Gene3D" id="1.10.3720.10">
    <property type="entry name" value="MetI-like"/>
    <property type="match status" value="1"/>
</dbReference>
<dbReference type="AlphaFoldDB" id="A0A517SW85"/>
<dbReference type="OrthoDB" id="9785113at2"/>
<keyword evidence="9" id="KW-1185">Reference proteome</keyword>
<protein>
    <recommendedName>
        <fullName evidence="6">Phosphate transport system permease protein</fullName>
    </recommendedName>
</protein>
<feature type="transmembrane region" description="Helical" evidence="5">
    <location>
        <begin position="131"/>
        <end position="150"/>
    </location>
</feature>
<evidence type="ECO:0000259" key="7">
    <source>
        <dbReference type="PROSITE" id="PS50928"/>
    </source>
</evidence>
<accession>A0A517SW85</accession>
<evidence type="ECO:0000313" key="8">
    <source>
        <dbReference type="EMBL" id="QDT60331.1"/>
    </source>
</evidence>
<evidence type="ECO:0000256" key="1">
    <source>
        <dbReference type="ARBA" id="ARBA00004651"/>
    </source>
</evidence>
<organism evidence="8 9">
    <name type="scientific">Stieleria bergensis</name>
    <dbReference type="NCBI Taxonomy" id="2528025"/>
    <lineage>
        <taxon>Bacteria</taxon>
        <taxon>Pseudomonadati</taxon>
        <taxon>Planctomycetota</taxon>
        <taxon>Planctomycetia</taxon>
        <taxon>Pirellulales</taxon>
        <taxon>Pirellulaceae</taxon>
        <taxon>Stieleria</taxon>
    </lineage>
</organism>
<dbReference type="PANTHER" id="PTHR42727">
    <property type="entry name" value="PHOSPHATE TRANSPORT SYSTEM PERMEASE PROTEIN"/>
    <property type="match status" value="1"/>
</dbReference>
<dbReference type="InterPro" id="IPR000515">
    <property type="entry name" value="MetI-like"/>
</dbReference>
<name>A0A517SW85_9BACT</name>
<keyword evidence="5" id="KW-0813">Transport</keyword>
<evidence type="ECO:0000256" key="5">
    <source>
        <dbReference type="RuleBase" id="RU363032"/>
    </source>
</evidence>
<feature type="transmembrane region" description="Helical" evidence="5">
    <location>
        <begin position="162"/>
        <end position="184"/>
    </location>
</feature>
<dbReference type="PROSITE" id="PS50928">
    <property type="entry name" value="ABC_TM1"/>
    <property type="match status" value="1"/>
</dbReference>
<dbReference type="CDD" id="cd06261">
    <property type="entry name" value="TM_PBP2"/>
    <property type="match status" value="1"/>
</dbReference>